<dbReference type="Pfam" id="PF00155">
    <property type="entry name" value="Aminotran_1_2"/>
    <property type="match status" value="1"/>
</dbReference>
<dbReference type="OrthoDB" id="2414662at2759"/>
<protein>
    <recommendedName>
        <fullName evidence="5">Aminotransferase class I/classII large domain-containing protein</fullName>
    </recommendedName>
</protein>
<evidence type="ECO:0000256" key="4">
    <source>
        <dbReference type="ARBA" id="ARBA00022898"/>
    </source>
</evidence>
<comment type="caution">
    <text evidence="6">The sequence shown here is derived from an EMBL/GenBank/DDBJ whole genome shotgun (WGS) entry which is preliminary data.</text>
</comment>
<keyword evidence="3" id="KW-0808">Transferase</keyword>
<dbReference type="GO" id="GO:0016212">
    <property type="term" value="F:kynurenine-oxoglutarate transaminase activity"/>
    <property type="evidence" value="ECO:0007669"/>
    <property type="project" value="TreeGrafter"/>
</dbReference>
<evidence type="ECO:0000313" key="7">
    <source>
        <dbReference type="Proteomes" id="UP000692954"/>
    </source>
</evidence>
<dbReference type="PANTHER" id="PTHR43807:SF20">
    <property type="entry name" value="FI04487P"/>
    <property type="match status" value="1"/>
</dbReference>
<dbReference type="GO" id="GO:0030170">
    <property type="term" value="F:pyridoxal phosphate binding"/>
    <property type="evidence" value="ECO:0007669"/>
    <property type="project" value="InterPro"/>
</dbReference>
<dbReference type="PANTHER" id="PTHR43807">
    <property type="entry name" value="FI04487P"/>
    <property type="match status" value="1"/>
</dbReference>
<keyword evidence="7" id="KW-1185">Reference proteome</keyword>
<reference evidence="6" key="1">
    <citation type="submission" date="2021-01" db="EMBL/GenBank/DDBJ databases">
        <authorList>
            <consortium name="Genoscope - CEA"/>
            <person name="William W."/>
        </authorList>
    </citation>
    <scope>NUCLEOTIDE SEQUENCE</scope>
</reference>
<comment type="cofactor">
    <cofactor evidence="1">
        <name>pyridoxal 5'-phosphate</name>
        <dbReference type="ChEBI" id="CHEBI:597326"/>
    </cofactor>
</comment>
<name>A0A8S1LNW7_9CILI</name>
<dbReference type="AlphaFoldDB" id="A0A8S1LNW7"/>
<dbReference type="Proteomes" id="UP000692954">
    <property type="component" value="Unassembled WGS sequence"/>
</dbReference>
<dbReference type="InterPro" id="IPR051326">
    <property type="entry name" value="Kynurenine-oxoglutarate_AT"/>
</dbReference>
<sequence length="165" mass="18980">MYSATGLRVGFGIGNEDIIKAMKAAQTYHIFCLNPIIQTATARCLDQTIDGIYFNTISKLYEQQSNKLLQGLIQSKLNFNYWIPSGGYFIVTDIQNIEIPQKYFIQNGIQVTRDFAFVHYMINEFGVVCIPCSPYYENKEIGQNLVRWAFCKTDETLLEAIHRLK</sequence>
<keyword evidence="2" id="KW-0032">Aminotransferase</keyword>
<evidence type="ECO:0000256" key="3">
    <source>
        <dbReference type="ARBA" id="ARBA00022679"/>
    </source>
</evidence>
<dbReference type="InterPro" id="IPR004839">
    <property type="entry name" value="Aminotransferase_I/II_large"/>
</dbReference>
<organism evidence="6 7">
    <name type="scientific">Paramecium sonneborni</name>
    <dbReference type="NCBI Taxonomy" id="65129"/>
    <lineage>
        <taxon>Eukaryota</taxon>
        <taxon>Sar</taxon>
        <taxon>Alveolata</taxon>
        <taxon>Ciliophora</taxon>
        <taxon>Intramacronucleata</taxon>
        <taxon>Oligohymenophorea</taxon>
        <taxon>Peniculida</taxon>
        <taxon>Parameciidae</taxon>
        <taxon>Paramecium</taxon>
    </lineage>
</organism>
<evidence type="ECO:0000313" key="6">
    <source>
        <dbReference type="EMBL" id="CAD8066236.1"/>
    </source>
</evidence>
<evidence type="ECO:0000259" key="5">
    <source>
        <dbReference type="Pfam" id="PF00155"/>
    </source>
</evidence>
<gene>
    <name evidence="6" type="ORF">PSON_ATCC_30995.1.T0210219</name>
</gene>
<proteinExistence type="predicted"/>
<keyword evidence="4" id="KW-0663">Pyridoxal phosphate</keyword>
<evidence type="ECO:0000256" key="2">
    <source>
        <dbReference type="ARBA" id="ARBA00022576"/>
    </source>
</evidence>
<accession>A0A8S1LNW7</accession>
<feature type="domain" description="Aminotransferase class I/classII large" evidence="5">
    <location>
        <begin position="2"/>
        <end position="164"/>
    </location>
</feature>
<evidence type="ECO:0000256" key="1">
    <source>
        <dbReference type="ARBA" id="ARBA00001933"/>
    </source>
</evidence>
<dbReference type="EMBL" id="CAJJDN010000021">
    <property type="protein sequence ID" value="CAD8066236.1"/>
    <property type="molecule type" value="Genomic_DNA"/>
</dbReference>
<dbReference type="GO" id="GO:0005737">
    <property type="term" value="C:cytoplasm"/>
    <property type="evidence" value="ECO:0007669"/>
    <property type="project" value="TreeGrafter"/>
</dbReference>